<feature type="transmembrane region" description="Helical" evidence="5">
    <location>
        <begin position="60"/>
        <end position="79"/>
    </location>
</feature>
<dbReference type="InterPro" id="IPR003825">
    <property type="entry name" value="Colicin-V_CvpA"/>
</dbReference>
<evidence type="ECO:0000256" key="4">
    <source>
        <dbReference type="ARBA" id="ARBA00023136"/>
    </source>
</evidence>
<dbReference type="RefSeq" id="WP_145342115.1">
    <property type="nucleotide sequence ID" value="NZ_CP036261.1"/>
</dbReference>
<accession>A0A517LUT5</accession>
<dbReference type="GO" id="GO:0009403">
    <property type="term" value="P:toxin biosynthetic process"/>
    <property type="evidence" value="ECO:0007669"/>
    <property type="project" value="InterPro"/>
</dbReference>
<dbReference type="GO" id="GO:0016020">
    <property type="term" value="C:membrane"/>
    <property type="evidence" value="ECO:0007669"/>
    <property type="project" value="UniProtKB-SubCell"/>
</dbReference>
<proteinExistence type="predicted"/>
<feature type="transmembrane region" description="Helical" evidence="5">
    <location>
        <begin position="7"/>
        <end position="40"/>
    </location>
</feature>
<organism evidence="6 7">
    <name type="scientific">Rosistilla ulvae</name>
    <dbReference type="NCBI Taxonomy" id="1930277"/>
    <lineage>
        <taxon>Bacteria</taxon>
        <taxon>Pseudomonadati</taxon>
        <taxon>Planctomycetota</taxon>
        <taxon>Planctomycetia</taxon>
        <taxon>Pirellulales</taxon>
        <taxon>Pirellulaceae</taxon>
        <taxon>Rosistilla</taxon>
    </lineage>
</organism>
<keyword evidence="4 5" id="KW-0472">Membrane</keyword>
<dbReference type="PANTHER" id="PTHR37306">
    <property type="entry name" value="COLICIN V PRODUCTION PROTEIN"/>
    <property type="match status" value="1"/>
</dbReference>
<sequence length="228" mass="25425">METYDIIMLIALAAATILGAIKGFAWQVASLASISLSYWVAMRFREPFSQQIHAEPPWNMFLAMFILFTGTMIAIWILFRMLSRTIDRLRLRTFDHQLGGILGLAKGVIYCILITMFALSLLGDSVRTQIVQSRSGYYIAKLLSYSDKVIPAELQEIVGPYLDRLDEQLRADGNASTGPAQPLPWSDNESAAGAIVDAVQQNLQLPNDSENLIPAELLTPKFFDQLQP</sequence>
<reference evidence="6 7" key="1">
    <citation type="submission" date="2019-02" db="EMBL/GenBank/DDBJ databases">
        <title>Deep-cultivation of Planctomycetes and their phenomic and genomic characterization uncovers novel biology.</title>
        <authorList>
            <person name="Wiegand S."/>
            <person name="Jogler M."/>
            <person name="Boedeker C."/>
            <person name="Pinto D."/>
            <person name="Vollmers J."/>
            <person name="Rivas-Marin E."/>
            <person name="Kohn T."/>
            <person name="Peeters S.H."/>
            <person name="Heuer A."/>
            <person name="Rast P."/>
            <person name="Oberbeckmann S."/>
            <person name="Bunk B."/>
            <person name="Jeske O."/>
            <person name="Meyerdierks A."/>
            <person name="Storesund J.E."/>
            <person name="Kallscheuer N."/>
            <person name="Luecker S."/>
            <person name="Lage O.M."/>
            <person name="Pohl T."/>
            <person name="Merkel B.J."/>
            <person name="Hornburger P."/>
            <person name="Mueller R.-W."/>
            <person name="Bruemmer F."/>
            <person name="Labrenz M."/>
            <person name="Spormann A.M."/>
            <person name="Op den Camp H."/>
            <person name="Overmann J."/>
            <person name="Amann R."/>
            <person name="Jetten M.S.M."/>
            <person name="Mascher T."/>
            <person name="Medema M.H."/>
            <person name="Devos D.P."/>
            <person name="Kaster A.-K."/>
            <person name="Ovreas L."/>
            <person name="Rohde M."/>
            <person name="Galperin M.Y."/>
            <person name="Jogler C."/>
        </authorList>
    </citation>
    <scope>NUCLEOTIDE SEQUENCE [LARGE SCALE GENOMIC DNA]</scope>
    <source>
        <strain evidence="6 7">EC9</strain>
    </source>
</reference>
<dbReference type="AlphaFoldDB" id="A0A517LUT5"/>
<keyword evidence="3 5" id="KW-1133">Transmembrane helix</keyword>
<dbReference type="Proteomes" id="UP000319557">
    <property type="component" value="Chromosome"/>
</dbReference>
<dbReference type="KEGG" id="ruv:EC9_05480"/>
<gene>
    <name evidence="6" type="ORF">EC9_05480</name>
</gene>
<dbReference type="EMBL" id="CP036261">
    <property type="protein sequence ID" value="QDS86386.1"/>
    <property type="molecule type" value="Genomic_DNA"/>
</dbReference>
<name>A0A517LUT5_9BACT</name>
<keyword evidence="7" id="KW-1185">Reference proteome</keyword>
<protein>
    <submittedName>
        <fullName evidence="6">Colicin V production protein</fullName>
    </submittedName>
</protein>
<keyword evidence="2 5" id="KW-0812">Transmembrane</keyword>
<feature type="transmembrane region" description="Helical" evidence="5">
    <location>
        <begin position="100"/>
        <end position="122"/>
    </location>
</feature>
<evidence type="ECO:0000313" key="7">
    <source>
        <dbReference type="Proteomes" id="UP000319557"/>
    </source>
</evidence>
<evidence type="ECO:0000256" key="1">
    <source>
        <dbReference type="ARBA" id="ARBA00004141"/>
    </source>
</evidence>
<dbReference type="OrthoDB" id="268713at2"/>
<evidence type="ECO:0000256" key="2">
    <source>
        <dbReference type="ARBA" id="ARBA00022692"/>
    </source>
</evidence>
<comment type="subcellular location">
    <subcellularLocation>
        <location evidence="1">Membrane</location>
        <topology evidence="1">Multi-pass membrane protein</topology>
    </subcellularLocation>
</comment>
<dbReference type="PANTHER" id="PTHR37306:SF1">
    <property type="entry name" value="COLICIN V PRODUCTION PROTEIN"/>
    <property type="match status" value="1"/>
</dbReference>
<evidence type="ECO:0000256" key="5">
    <source>
        <dbReference type="SAM" id="Phobius"/>
    </source>
</evidence>
<evidence type="ECO:0000313" key="6">
    <source>
        <dbReference type="EMBL" id="QDS86386.1"/>
    </source>
</evidence>
<evidence type="ECO:0000256" key="3">
    <source>
        <dbReference type="ARBA" id="ARBA00022989"/>
    </source>
</evidence>
<dbReference type="Pfam" id="PF02674">
    <property type="entry name" value="Colicin_V"/>
    <property type="match status" value="1"/>
</dbReference>